<reference evidence="7 8" key="1">
    <citation type="submission" date="2019-01" db="EMBL/GenBank/DDBJ databases">
        <authorList>
            <person name="Alioto T."/>
            <person name="Alioto T."/>
        </authorList>
    </citation>
    <scope>NUCLEOTIDE SEQUENCE [LARGE SCALE GENOMIC DNA]</scope>
</reference>
<evidence type="ECO:0000256" key="1">
    <source>
        <dbReference type="ARBA" id="ARBA00004370"/>
    </source>
</evidence>
<gene>
    <name evidence="7" type="ORF">LYPA_23C009977</name>
</gene>
<keyword evidence="3" id="KW-1133">Transmembrane helix</keyword>
<comment type="subcellular location">
    <subcellularLocation>
        <location evidence="1">Membrane</location>
    </subcellularLocation>
</comment>
<evidence type="ECO:0000313" key="8">
    <source>
        <dbReference type="Proteomes" id="UP000386466"/>
    </source>
</evidence>
<dbReference type="AlphaFoldDB" id="A0A485P2P1"/>
<dbReference type="InterPro" id="IPR013783">
    <property type="entry name" value="Ig-like_fold"/>
</dbReference>
<name>A0A485P2P1_LYNPA</name>
<sequence>PGSKRGIKLTCRSMGWFPEPEVQWRDFQGLRLAPASETKRIEENGLFHVESSITVNTSSRADVSCVIRNLILSVEKEVHISMT</sequence>
<evidence type="ECO:0000256" key="4">
    <source>
        <dbReference type="ARBA" id="ARBA00023136"/>
    </source>
</evidence>
<keyword evidence="2" id="KW-0812">Transmembrane</keyword>
<dbReference type="GO" id="GO:0001817">
    <property type="term" value="P:regulation of cytokine production"/>
    <property type="evidence" value="ECO:0007669"/>
    <property type="project" value="TreeGrafter"/>
</dbReference>
<dbReference type="PANTHER" id="PTHR24100:SF149">
    <property type="entry name" value="BG-LIKE ANTIGEN 1-RELATED"/>
    <property type="match status" value="1"/>
</dbReference>
<feature type="domain" description="Ig-like" evidence="6">
    <location>
        <begin position="1"/>
        <end position="81"/>
    </location>
</feature>
<evidence type="ECO:0000259" key="6">
    <source>
        <dbReference type="PROSITE" id="PS50835"/>
    </source>
</evidence>
<dbReference type="EMBL" id="CAAGRJ010026233">
    <property type="protein sequence ID" value="VFV38613.1"/>
    <property type="molecule type" value="Genomic_DNA"/>
</dbReference>
<accession>A0A485P2P1</accession>
<feature type="non-terminal residue" evidence="7">
    <location>
        <position position="1"/>
    </location>
</feature>
<dbReference type="PROSITE" id="PS50835">
    <property type="entry name" value="IG_LIKE"/>
    <property type="match status" value="1"/>
</dbReference>
<dbReference type="InterPro" id="IPR050504">
    <property type="entry name" value="IgSF_BTN/MOG"/>
</dbReference>
<dbReference type="FunFam" id="2.60.40.10:FF:000088">
    <property type="entry name" value="Butyrophilin subfamily 1 member A1"/>
    <property type="match status" value="1"/>
</dbReference>
<evidence type="ECO:0000256" key="2">
    <source>
        <dbReference type="ARBA" id="ARBA00022692"/>
    </source>
</evidence>
<dbReference type="InterPro" id="IPR053896">
    <property type="entry name" value="BTN3A2-like_Ig-C"/>
</dbReference>
<dbReference type="Pfam" id="PF22705">
    <property type="entry name" value="C2-set_3"/>
    <property type="match status" value="1"/>
</dbReference>
<dbReference type="GO" id="GO:0050852">
    <property type="term" value="P:T cell receptor signaling pathway"/>
    <property type="evidence" value="ECO:0007669"/>
    <property type="project" value="TreeGrafter"/>
</dbReference>
<dbReference type="GO" id="GO:0009897">
    <property type="term" value="C:external side of plasma membrane"/>
    <property type="evidence" value="ECO:0007669"/>
    <property type="project" value="TreeGrafter"/>
</dbReference>
<feature type="non-terminal residue" evidence="7">
    <location>
        <position position="83"/>
    </location>
</feature>
<dbReference type="GO" id="GO:0005102">
    <property type="term" value="F:signaling receptor binding"/>
    <property type="evidence" value="ECO:0007669"/>
    <property type="project" value="TreeGrafter"/>
</dbReference>
<dbReference type="InterPro" id="IPR007110">
    <property type="entry name" value="Ig-like_dom"/>
</dbReference>
<dbReference type="PANTHER" id="PTHR24100">
    <property type="entry name" value="BUTYROPHILIN"/>
    <property type="match status" value="1"/>
</dbReference>
<keyword evidence="8" id="KW-1185">Reference proteome</keyword>
<dbReference type="SUPFAM" id="SSF48726">
    <property type="entry name" value="Immunoglobulin"/>
    <property type="match status" value="1"/>
</dbReference>
<evidence type="ECO:0000256" key="3">
    <source>
        <dbReference type="ARBA" id="ARBA00022989"/>
    </source>
</evidence>
<dbReference type="Proteomes" id="UP000386466">
    <property type="component" value="Unassembled WGS sequence"/>
</dbReference>
<organism evidence="7 8">
    <name type="scientific">Lynx pardinus</name>
    <name type="common">Iberian lynx</name>
    <name type="synonym">Felis pardina</name>
    <dbReference type="NCBI Taxonomy" id="191816"/>
    <lineage>
        <taxon>Eukaryota</taxon>
        <taxon>Metazoa</taxon>
        <taxon>Chordata</taxon>
        <taxon>Craniata</taxon>
        <taxon>Vertebrata</taxon>
        <taxon>Euteleostomi</taxon>
        <taxon>Mammalia</taxon>
        <taxon>Eutheria</taxon>
        <taxon>Laurasiatheria</taxon>
        <taxon>Carnivora</taxon>
        <taxon>Feliformia</taxon>
        <taxon>Felidae</taxon>
        <taxon>Felinae</taxon>
        <taxon>Lynx</taxon>
    </lineage>
</organism>
<dbReference type="InterPro" id="IPR036179">
    <property type="entry name" value="Ig-like_dom_sf"/>
</dbReference>
<evidence type="ECO:0000256" key="5">
    <source>
        <dbReference type="ARBA" id="ARBA00023319"/>
    </source>
</evidence>
<protein>
    <recommendedName>
        <fullName evidence="6">Ig-like domain-containing protein</fullName>
    </recommendedName>
</protein>
<keyword evidence="4" id="KW-0472">Membrane</keyword>
<keyword evidence="5" id="KW-0393">Immunoglobulin domain</keyword>
<evidence type="ECO:0000313" key="7">
    <source>
        <dbReference type="EMBL" id="VFV38613.1"/>
    </source>
</evidence>
<dbReference type="Gene3D" id="2.60.40.10">
    <property type="entry name" value="Immunoglobulins"/>
    <property type="match status" value="1"/>
</dbReference>
<proteinExistence type="predicted"/>